<dbReference type="Pfam" id="PF02108">
    <property type="entry name" value="FliH"/>
    <property type="match status" value="1"/>
</dbReference>
<protein>
    <recommendedName>
        <fullName evidence="7">Flagellar assembly protein FliH</fullName>
    </recommendedName>
</protein>
<dbReference type="SUPFAM" id="SSF160527">
    <property type="entry name" value="V-type ATPase subunit E-like"/>
    <property type="match status" value="1"/>
</dbReference>
<evidence type="ECO:0000313" key="11">
    <source>
        <dbReference type="Proteomes" id="UP000076567"/>
    </source>
</evidence>
<evidence type="ECO:0000256" key="4">
    <source>
        <dbReference type="ARBA" id="ARBA00022795"/>
    </source>
</evidence>
<dbReference type="OrthoDB" id="19020at2"/>
<evidence type="ECO:0000256" key="2">
    <source>
        <dbReference type="ARBA" id="ARBA00006602"/>
    </source>
</evidence>
<dbReference type="AlphaFoldDB" id="A0A163QWR8"/>
<dbReference type="InterPro" id="IPR051472">
    <property type="entry name" value="T3SS_Stator/FliH"/>
</dbReference>
<dbReference type="GO" id="GO:0005829">
    <property type="term" value="C:cytosol"/>
    <property type="evidence" value="ECO:0007669"/>
    <property type="project" value="TreeGrafter"/>
</dbReference>
<proteinExistence type="inferred from homology"/>
<dbReference type="RefSeq" id="WP_066240777.1">
    <property type="nucleotide sequence ID" value="NZ_LRFC01000023.1"/>
</dbReference>
<evidence type="ECO:0000259" key="9">
    <source>
        <dbReference type="Pfam" id="PF02108"/>
    </source>
</evidence>
<evidence type="ECO:0000256" key="1">
    <source>
        <dbReference type="ARBA" id="ARBA00003041"/>
    </source>
</evidence>
<dbReference type="PANTHER" id="PTHR34982:SF1">
    <property type="entry name" value="FLAGELLAR ASSEMBLY PROTEIN FLIH"/>
    <property type="match status" value="1"/>
</dbReference>
<feature type="coiled-coil region" evidence="8">
    <location>
        <begin position="41"/>
        <end position="90"/>
    </location>
</feature>
<dbReference type="InterPro" id="IPR018035">
    <property type="entry name" value="Flagellar_FliH/T3SS_HrpE"/>
</dbReference>
<reference evidence="11" key="1">
    <citation type="submission" date="2016-01" db="EMBL/GenBank/DDBJ databases">
        <title>Draft genome of Chromobacterium sp. F49.</title>
        <authorList>
            <person name="Hong K.W."/>
        </authorList>
    </citation>
    <scope>NUCLEOTIDE SEQUENCE [LARGE SCALE GENOMIC DNA]</scope>
    <source>
        <strain evidence="11">P7IIIA</strain>
    </source>
</reference>
<keyword evidence="5" id="KW-0653">Protein transport</keyword>
<dbReference type="Proteomes" id="UP000076567">
    <property type="component" value="Unassembled WGS sequence"/>
</dbReference>
<comment type="similarity">
    <text evidence="2">Belongs to the FliH family.</text>
</comment>
<accession>A0A163QWR8</accession>
<dbReference type="EMBL" id="LRFC01000023">
    <property type="protein sequence ID" value="KZE65869.1"/>
    <property type="molecule type" value="Genomic_DNA"/>
</dbReference>
<dbReference type="PANTHER" id="PTHR34982">
    <property type="entry name" value="YOP PROTEINS TRANSLOCATION PROTEIN L"/>
    <property type="match status" value="1"/>
</dbReference>
<sequence>MSKVIKSFHNHKEKSAVETDGVVIGIQSLSLYRHVNESMLAEDDESKIIRLKNEAQMILDEAKQEAARIIAESERSREAQQQRLAEEETTWRLNVEQEFQKAKTEGYEAGYQSGLEQGHESWLSQINEVKRFMDQLKSDYHSVLSEAEPQMVILAIKAAEKILGMKLQETPETWISIMKQLVKEAREFEEIKLYVPTHWFELTQKFREELKNMLQSTATLFIYPDETLSENGAIIEFPFGKIDATLDVQLKEIREKLLEQIEVIEHER</sequence>
<dbReference type="NCBIfam" id="TIGR03825">
    <property type="entry name" value="FliH_bacil"/>
    <property type="match status" value="1"/>
</dbReference>
<comment type="caution">
    <text evidence="10">The sequence shown here is derived from an EMBL/GenBank/DDBJ whole genome shotgun (WGS) entry which is preliminary data.</text>
</comment>
<keyword evidence="11" id="KW-1185">Reference proteome</keyword>
<keyword evidence="4" id="KW-1005">Bacterial flagellum biogenesis</keyword>
<evidence type="ECO:0000256" key="3">
    <source>
        <dbReference type="ARBA" id="ARBA00022448"/>
    </source>
</evidence>
<gene>
    <name evidence="10" type="ORF">AWM68_05685</name>
</gene>
<name>A0A163QWR8_9BACL</name>
<keyword evidence="6" id="KW-1006">Bacterial flagellum protein export</keyword>
<dbReference type="GO" id="GO:0044781">
    <property type="term" value="P:bacterial-type flagellum organization"/>
    <property type="evidence" value="ECO:0007669"/>
    <property type="project" value="UniProtKB-KW"/>
</dbReference>
<evidence type="ECO:0000256" key="5">
    <source>
        <dbReference type="ARBA" id="ARBA00022927"/>
    </source>
</evidence>
<evidence type="ECO:0000313" key="10">
    <source>
        <dbReference type="EMBL" id="KZE65869.1"/>
    </source>
</evidence>
<dbReference type="InterPro" id="IPR022524">
    <property type="entry name" value="FliH_Bacilli"/>
</dbReference>
<keyword evidence="8" id="KW-0175">Coiled coil</keyword>
<keyword evidence="3" id="KW-0813">Transport</keyword>
<comment type="function">
    <text evidence="1">Needed for flagellar regrowth and assembly.</text>
</comment>
<dbReference type="GO" id="GO:0015031">
    <property type="term" value="P:protein transport"/>
    <property type="evidence" value="ECO:0007669"/>
    <property type="project" value="UniProtKB-KW"/>
</dbReference>
<evidence type="ECO:0000256" key="7">
    <source>
        <dbReference type="NCBIfam" id="TIGR03825"/>
    </source>
</evidence>
<organism evidence="10 11">
    <name type="scientific">Fictibacillus phosphorivorans</name>
    <dbReference type="NCBI Taxonomy" id="1221500"/>
    <lineage>
        <taxon>Bacteria</taxon>
        <taxon>Bacillati</taxon>
        <taxon>Bacillota</taxon>
        <taxon>Bacilli</taxon>
        <taxon>Bacillales</taxon>
        <taxon>Fictibacillaceae</taxon>
        <taxon>Fictibacillus</taxon>
    </lineage>
</organism>
<evidence type="ECO:0000256" key="6">
    <source>
        <dbReference type="ARBA" id="ARBA00023225"/>
    </source>
</evidence>
<feature type="domain" description="Flagellar assembly protein FliH/Type III secretion system HrpE" evidence="9">
    <location>
        <begin position="125"/>
        <end position="252"/>
    </location>
</feature>
<evidence type="ECO:0000256" key="8">
    <source>
        <dbReference type="SAM" id="Coils"/>
    </source>
</evidence>